<keyword evidence="3" id="KW-1185">Reference proteome</keyword>
<organism evidence="2 3">
    <name type="scientific">Cryptosporangium minutisporangium</name>
    <dbReference type="NCBI Taxonomy" id="113569"/>
    <lineage>
        <taxon>Bacteria</taxon>
        <taxon>Bacillati</taxon>
        <taxon>Actinomycetota</taxon>
        <taxon>Actinomycetes</taxon>
        <taxon>Cryptosporangiales</taxon>
        <taxon>Cryptosporangiaceae</taxon>
        <taxon>Cryptosporangium</taxon>
    </lineage>
</organism>
<dbReference type="PANTHER" id="PTHR11895:SF176">
    <property type="entry name" value="AMIDASE AMID-RELATED"/>
    <property type="match status" value="1"/>
</dbReference>
<name>A0ABP6T378_9ACTN</name>
<dbReference type="Pfam" id="PF01425">
    <property type="entry name" value="Amidase"/>
    <property type="match status" value="1"/>
</dbReference>
<dbReference type="Proteomes" id="UP001501676">
    <property type="component" value="Unassembled WGS sequence"/>
</dbReference>
<sequence length="554" mass="56536">MTGLDAGTRAAAREFAERLHAAPIPRGTEPAAVFSAAPASPGRPMAVRDLANRLDPTLPAPAVVRERAVAPGSAVAPIGALPGVREENLQTLSGAAEALRRGEVCSAELVEAALAAADKADAELGIFLSRFADAARAAATETDRALAAGEPVGPLAGIPLGIKDLLTTQDGPTTAGSLVAPPDDRQDATAVARVRAAGGIVVGKTLTSEYGVGSPDFAKPLPVPRNPWDPARWTGGSSAGNAAGLVAGAFLGALGTDSGGSIRMPSAFCGVTGLKPTYGRVSRAGGLPMGWSTDHVGPMATTVRDCALLLEVVAGLDPADPSTSDASVPRYTDALTGDLSGVRIGVDRLDRIAGGVADPALGSVFGAALDSLGAAGADLVEVEVPLYPEIAAASIVITLSEALAYHRADFAARAADFFANTLATIGIAEAFSAADYVQAQRVRRAGQDAVSALFSDVDLVVTPTAAIAATPYDRLDQMFSSGEFFAVYAPYWNVVGNPALSVPMGFTGAGLPLGLQVVGAPFDEALVLRAGDAFERRTRWHVLRPDHLNPWGAT</sequence>
<dbReference type="InterPro" id="IPR036928">
    <property type="entry name" value="AS_sf"/>
</dbReference>
<proteinExistence type="predicted"/>
<dbReference type="Gene3D" id="3.90.1300.10">
    <property type="entry name" value="Amidase signature (AS) domain"/>
    <property type="match status" value="1"/>
</dbReference>
<dbReference type="RefSeq" id="WP_345730776.1">
    <property type="nucleotide sequence ID" value="NZ_BAAAYN010000035.1"/>
</dbReference>
<reference evidence="3" key="1">
    <citation type="journal article" date="2019" name="Int. J. Syst. Evol. Microbiol.">
        <title>The Global Catalogue of Microorganisms (GCM) 10K type strain sequencing project: providing services to taxonomists for standard genome sequencing and annotation.</title>
        <authorList>
            <consortium name="The Broad Institute Genomics Platform"/>
            <consortium name="The Broad Institute Genome Sequencing Center for Infectious Disease"/>
            <person name="Wu L."/>
            <person name="Ma J."/>
        </authorList>
    </citation>
    <scope>NUCLEOTIDE SEQUENCE [LARGE SCALE GENOMIC DNA]</scope>
    <source>
        <strain evidence="3">JCM 9458</strain>
    </source>
</reference>
<protein>
    <submittedName>
        <fullName evidence="2">Asp-tRNA(Asn)/Glu-tRNA(Gln) amidotransferase subunit GatA</fullName>
    </submittedName>
</protein>
<dbReference type="InterPro" id="IPR000120">
    <property type="entry name" value="Amidase"/>
</dbReference>
<dbReference type="InterPro" id="IPR023631">
    <property type="entry name" value="Amidase_dom"/>
</dbReference>
<dbReference type="PANTHER" id="PTHR11895">
    <property type="entry name" value="TRANSAMIDASE"/>
    <property type="match status" value="1"/>
</dbReference>
<comment type="caution">
    <text evidence="2">The sequence shown here is derived from an EMBL/GenBank/DDBJ whole genome shotgun (WGS) entry which is preliminary data.</text>
</comment>
<dbReference type="EMBL" id="BAAAYN010000035">
    <property type="protein sequence ID" value="GAA3391879.1"/>
    <property type="molecule type" value="Genomic_DNA"/>
</dbReference>
<feature type="domain" description="Amidase" evidence="1">
    <location>
        <begin position="108"/>
        <end position="528"/>
    </location>
</feature>
<evidence type="ECO:0000259" key="1">
    <source>
        <dbReference type="Pfam" id="PF01425"/>
    </source>
</evidence>
<gene>
    <name evidence="2" type="primary">gatA_2</name>
    <name evidence="2" type="ORF">GCM10020369_51430</name>
</gene>
<dbReference type="SUPFAM" id="SSF75304">
    <property type="entry name" value="Amidase signature (AS) enzymes"/>
    <property type="match status" value="1"/>
</dbReference>
<accession>A0ABP6T378</accession>
<evidence type="ECO:0000313" key="3">
    <source>
        <dbReference type="Proteomes" id="UP001501676"/>
    </source>
</evidence>
<evidence type="ECO:0000313" key="2">
    <source>
        <dbReference type="EMBL" id="GAA3391879.1"/>
    </source>
</evidence>